<dbReference type="Pfam" id="PF14907">
    <property type="entry name" value="NTP_transf_5"/>
    <property type="match status" value="1"/>
</dbReference>
<dbReference type="KEGG" id="rhy:RD110_16405"/>
<accession>A0A1P8JXV3</accession>
<name>A0A1P8JXV3_9BURK</name>
<evidence type="ECO:0000313" key="2">
    <source>
        <dbReference type="EMBL" id="APW38582.1"/>
    </source>
</evidence>
<protein>
    <recommendedName>
        <fullName evidence="4">Nucleotidyltransferase</fullName>
    </recommendedName>
</protein>
<organism evidence="2 3">
    <name type="scientific">Rhodoferax koreensis</name>
    <dbReference type="NCBI Taxonomy" id="1842727"/>
    <lineage>
        <taxon>Bacteria</taxon>
        <taxon>Pseudomonadati</taxon>
        <taxon>Pseudomonadota</taxon>
        <taxon>Betaproteobacteria</taxon>
        <taxon>Burkholderiales</taxon>
        <taxon>Comamonadaceae</taxon>
        <taxon>Rhodoferax</taxon>
    </lineage>
</organism>
<dbReference type="EMBL" id="CP019236">
    <property type="protein sequence ID" value="APW38582.1"/>
    <property type="molecule type" value="Genomic_DNA"/>
</dbReference>
<gene>
    <name evidence="2" type="ORF">RD110_16405</name>
</gene>
<evidence type="ECO:0000313" key="3">
    <source>
        <dbReference type="Proteomes" id="UP000186609"/>
    </source>
</evidence>
<dbReference type="InterPro" id="IPR039498">
    <property type="entry name" value="NTP_transf_5"/>
</dbReference>
<dbReference type="STRING" id="1842727.RD110_16405"/>
<sequence length="392" mass="43617">MSQPRRPIQRDLILRALLAPASVTGLSPLEWDLLIRQGRRANLLARLAYRLGDAGLIDAVPPRPRLHLLADKLLSDRQIVSVQWEVECLRRELADAKVRTVLLKGAAYVMAGLPAAAGRTFSDIDIIVPKTKLADVESWLMAHGWQSAKQDEYDQRYYRQWMHEIPPLTHIRRGTSLDVHHAILPETARIQVNTPALFEGIVPLPGAAHVDVLQPWDMLLHSATHLFHEGELDNGLRDLFDLDSLLRHFGATPGFWEGLVPRALHLGLQRPLYYALRYTTLLLETPVPEAVLQAATVGRPAFGVAALMDACYTRALRPAHASTSSLGTWPARFALYVRSHWIRMPFGLLALHLGRKAFVRPKRPEPEKVVDPHDDTPAPTTAGKPADTAAAG</sequence>
<dbReference type="OrthoDB" id="5497963at2"/>
<reference evidence="2 3" key="1">
    <citation type="submission" date="2017-01" db="EMBL/GenBank/DDBJ databases">
        <authorList>
            <person name="Mah S.A."/>
            <person name="Swanson W.J."/>
            <person name="Moy G.W."/>
            <person name="Vacquier V.D."/>
        </authorList>
    </citation>
    <scope>NUCLEOTIDE SEQUENCE [LARGE SCALE GENOMIC DNA]</scope>
    <source>
        <strain evidence="2 3">DCY110</strain>
    </source>
</reference>
<proteinExistence type="predicted"/>
<evidence type="ECO:0000256" key="1">
    <source>
        <dbReference type="SAM" id="MobiDB-lite"/>
    </source>
</evidence>
<dbReference type="Proteomes" id="UP000186609">
    <property type="component" value="Chromosome"/>
</dbReference>
<evidence type="ECO:0008006" key="4">
    <source>
        <dbReference type="Google" id="ProtNLM"/>
    </source>
</evidence>
<dbReference type="AlphaFoldDB" id="A0A1P8JXV3"/>
<dbReference type="RefSeq" id="WP_076200461.1">
    <property type="nucleotide sequence ID" value="NZ_CP019236.1"/>
</dbReference>
<feature type="compositionally biased region" description="Basic and acidic residues" evidence="1">
    <location>
        <begin position="362"/>
        <end position="376"/>
    </location>
</feature>
<keyword evidence="3" id="KW-1185">Reference proteome</keyword>
<feature type="region of interest" description="Disordered" evidence="1">
    <location>
        <begin position="362"/>
        <end position="392"/>
    </location>
</feature>